<accession>A0A934UN87</accession>
<dbReference type="PANTHER" id="PTHR23026">
    <property type="entry name" value="NADPH NITROREDUCTASE"/>
    <property type="match status" value="1"/>
</dbReference>
<dbReference type="RefSeq" id="WP_200066194.1">
    <property type="nucleotide sequence ID" value="NZ_JAEHFW010000002.1"/>
</dbReference>
<evidence type="ECO:0000256" key="2">
    <source>
        <dbReference type="ARBA" id="ARBA00022643"/>
    </source>
</evidence>
<evidence type="ECO:0000313" key="5">
    <source>
        <dbReference type="EMBL" id="MBK0379641.1"/>
    </source>
</evidence>
<dbReference type="Gene3D" id="3.40.109.10">
    <property type="entry name" value="NADH Oxidase"/>
    <property type="match status" value="1"/>
</dbReference>
<dbReference type="Proteomes" id="UP000613193">
    <property type="component" value="Unassembled WGS sequence"/>
</dbReference>
<dbReference type="Pfam" id="PF00881">
    <property type="entry name" value="Nitroreductase"/>
    <property type="match status" value="1"/>
</dbReference>
<keyword evidence="6" id="KW-1185">Reference proteome</keyword>
<dbReference type="CDD" id="cd02144">
    <property type="entry name" value="iodotyrosine_dehalogenase"/>
    <property type="match status" value="1"/>
</dbReference>
<dbReference type="InterPro" id="IPR050627">
    <property type="entry name" value="Nitroreductase/BluB"/>
</dbReference>
<protein>
    <submittedName>
        <fullName evidence="5">Nitroreductase family protein</fullName>
    </submittedName>
</protein>
<reference evidence="5" key="1">
    <citation type="submission" date="2020-12" db="EMBL/GenBank/DDBJ databases">
        <title>Bacterial novel species Mucilaginibacter sp. SD-g isolated from soil.</title>
        <authorList>
            <person name="Jung H.-Y."/>
        </authorList>
    </citation>
    <scope>NUCLEOTIDE SEQUENCE</scope>
    <source>
        <strain evidence="5">SD-g</strain>
    </source>
</reference>
<name>A0A934UN87_9SPHI</name>
<dbReference type="GO" id="GO:0016491">
    <property type="term" value="F:oxidoreductase activity"/>
    <property type="evidence" value="ECO:0007669"/>
    <property type="project" value="UniProtKB-KW"/>
</dbReference>
<dbReference type="InterPro" id="IPR029479">
    <property type="entry name" value="Nitroreductase"/>
</dbReference>
<keyword evidence="2" id="KW-0288">FMN</keyword>
<dbReference type="InterPro" id="IPR000415">
    <property type="entry name" value="Nitroreductase-like"/>
</dbReference>
<sequence>MENSESKLIDGYPYIAYHKQEIGEIEMIKKSGEFLRWMDERRTVRDFSDKPVPKQVIDHLILTASTAPSGAHKQPWTFCAVSDAVIKKQIREAAEKEEYESYNKRMPDEWLEALKPLGTDWHKPFLETAPWLIVAFKRNYEFGEDHKKINNYYVSESLGLACGFMLAAIHHAGLVTLTHTPSPMNFLSKVLQRPDNEKPFLLLPVGYPAEECFIPDIKRKALNEVAVYY</sequence>
<dbReference type="SUPFAM" id="SSF55469">
    <property type="entry name" value="FMN-dependent nitroreductase-like"/>
    <property type="match status" value="1"/>
</dbReference>
<evidence type="ECO:0000259" key="4">
    <source>
        <dbReference type="Pfam" id="PF00881"/>
    </source>
</evidence>
<evidence type="ECO:0000313" key="6">
    <source>
        <dbReference type="Proteomes" id="UP000613193"/>
    </source>
</evidence>
<feature type="domain" description="Nitroreductase" evidence="4">
    <location>
        <begin position="40"/>
        <end position="207"/>
    </location>
</feature>
<evidence type="ECO:0000256" key="3">
    <source>
        <dbReference type="ARBA" id="ARBA00023002"/>
    </source>
</evidence>
<dbReference type="PANTHER" id="PTHR23026:SF90">
    <property type="entry name" value="IODOTYROSINE DEIODINASE 1"/>
    <property type="match status" value="1"/>
</dbReference>
<keyword evidence="1" id="KW-0285">Flavoprotein</keyword>
<keyword evidence="3" id="KW-0560">Oxidoreductase</keyword>
<dbReference type="EMBL" id="JAEHFW010000002">
    <property type="protein sequence ID" value="MBK0379641.1"/>
    <property type="molecule type" value="Genomic_DNA"/>
</dbReference>
<organism evidence="5 6">
    <name type="scientific">Mucilaginibacter segetis</name>
    <dbReference type="NCBI Taxonomy" id="2793071"/>
    <lineage>
        <taxon>Bacteria</taxon>
        <taxon>Pseudomonadati</taxon>
        <taxon>Bacteroidota</taxon>
        <taxon>Sphingobacteriia</taxon>
        <taxon>Sphingobacteriales</taxon>
        <taxon>Sphingobacteriaceae</taxon>
        <taxon>Mucilaginibacter</taxon>
    </lineage>
</organism>
<gene>
    <name evidence="5" type="ORF">I5M19_10000</name>
</gene>
<proteinExistence type="predicted"/>
<evidence type="ECO:0000256" key="1">
    <source>
        <dbReference type="ARBA" id="ARBA00022630"/>
    </source>
</evidence>
<dbReference type="AlphaFoldDB" id="A0A934UN87"/>
<comment type="caution">
    <text evidence="5">The sequence shown here is derived from an EMBL/GenBank/DDBJ whole genome shotgun (WGS) entry which is preliminary data.</text>
</comment>